<keyword evidence="8 24" id="KW-0808">Transferase</keyword>
<keyword evidence="17 24" id="KW-0472">Membrane</keyword>
<accession>A0A918JLU8</accession>
<feature type="binding site" evidence="21">
    <location>
        <position position="70"/>
    </location>
    <ligand>
        <name>substrate</name>
    </ligand>
</feature>
<evidence type="ECO:0000256" key="6">
    <source>
        <dbReference type="ARBA" id="ARBA00022516"/>
    </source>
</evidence>
<dbReference type="PANTHER" id="PTHR34299:SF1">
    <property type="entry name" value="DIACYLGLYCEROL KINASE"/>
    <property type="match status" value="1"/>
</dbReference>
<dbReference type="RefSeq" id="WP_189406644.1">
    <property type="nucleotide sequence ID" value="NZ_BMXP01000005.1"/>
</dbReference>
<feature type="transmembrane region" description="Helical" evidence="24">
    <location>
        <begin position="58"/>
        <end position="76"/>
    </location>
</feature>
<evidence type="ECO:0000256" key="7">
    <source>
        <dbReference type="ARBA" id="ARBA00022519"/>
    </source>
</evidence>
<dbReference type="GO" id="GO:0005886">
    <property type="term" value="C:plasma membrane"/>
    <property type="evidence" value="ECO:0007669"/>
    <property type="project" value="UniProtKB-SubCell"/>
</dbReference>
<organism evidence="25 26">
    <name type="scientific">Alteromonas halophila</name>
    <dbReference type="NCBI Taxonomy" id="516698"/>
    <lineage>
        <taxon>Bacteria</taxon>
        <taxon>Pseudomonadati</taxon>
        <taxon>Pseudomonadota</taxon>
        <taxon>Gammaproteobacteria</taxon>
        <taxon>Alteromonadales</taxon>
        <taxon>Alteromonadaceae</taxon>
        <taxon>Alteromonas/Salinimonas group</taxon>
        <taxon>Alteromonas</taxon>
    </lineage>
</organism>
<evidence type="ECO:0000256" key="17">
    <source>
        <dbReference type="ARBA" id="ARBA00023136"/>
    </source>
</evidence>
<comment type="catalytic activity">
    <reaction evidence="24">
        <text>a 1,2-diacyl-sn-glycerol + ATP = a 1,2-diacyl-sn-glycero-3-phosphate + ADP + H(+)</text>
        <dbReference type="Rhea" id="RHEA:10272"/>
        <dbReference type="ChEBI" id="CHEBI:15378"/>
        <dbReference type="ChEBI" id="CHEBI:17815"/>
        <dbReference type="ChEBI" id="CHEBI:30616"/>
        <dbReference type="ChEBI" id="CHEBI:58608"/>
        <dbReference type="ChEBI" id="CHEBI:456216"/>
        <dbReference type="EC" id="2.7.1.107"/>
    </reaction>
</comment>
<feature type="active site" description="Proton acceptor" evidence="20">
    <location>
        <position position="70"/>
    </location>
</feature>
<keyword evidence="6" id="KW-0444">Lipid biosynthesis</keyword>
<dbReference type="Gene3D" id="1.10.287.3610">
    <property type="match status" value="1"/>
</dbReference>
<dbReference type="CDD" id="cd14264">
    <property type="entry name" value="DAGK_IM"/>
    <property type="match status" value="1"/>
</dbReference>
<reference evidence="25" key="1">
    <citation type="journal article" date="2014" name="Int. J. Syst. Evol. Microbiol.">
        <title>Complete genome sequence of Corynebacterium casei LMG S-19264T (=DSM 44701T), isolated from a smear-ripened cheese.</title>
        <authorList>
            <consortium name="US DOE Joint Genome Institute (JGI-PGF)"/>
            <person name="Walter F."/>
            <person name="Albersmeier A."/>
            <person name="Kalinowski J."/>
            <person name="Ruckert C."/>
        </authorList>
    </citation>
    <scope>NUCLEOTIDE SEQUENCE</scope>
    <source>
        <strain evidence="25">KCTC 22164</strain>
    </source>
</reference>
<name>A0A918JLU8_9ALTE</name>
<keyword evidence="7 24" id="KW-0997">Cell inner membrane</keyword>
<dbReference type="InterPro" id="IPR000829">
    <property type="entry name" value="DAGK"/>
</dbReference>
<comment type="caution">
    <text evidence="25">The sequence shown here is derived from an EMBL/GenBank/DDBJ whole genome shotgun (WGS) entry which is preliminary data.</text>
</comment>
<keyword evidence="26" id="KW-1185">Reference proteome</keyword>
<keyword evidence="11 22" id="KW-0547">Nucleotide-binding</keyword>
<evidence type="ECO:0000256" key="13">
    <source>
        <dbReference type="ARBA" id="ARBA00022840"/>
    </source>
</evidence>
<evidence type="ECO:0000256" key="19">
    <source>
        <dbReference type="ARBA" id="ARBA00023264"/>
    </source>
</evidence>
<evidence type="ECO:0000256" key="4">
    <source>
        <dbReference type="ARBA" id="ARBA00017575"/>
    </source>
</evidence>
<feature type="binding site" evidence="22">
    <location>
        <position position="77"/>
    </location>
    <ligand>
        <name>ATP</name>
        <dbReference type="ChEBI" id="CHEBI:30616"/>
    </ligand>
</feature>
<proteinExistence type="inferred from homology"/>
<feature type="binding site" evidence="22">
    <location>
        <begin position="86"/>
        <end position="88"/>
    </location>
    <ligand>
        <name>ATP</name>
        <dbReference type="ChEBI" id="CHEBI:30616"/>
    </ligand>
</feature>
<feature type="transmembrane region" description="Helical" evidence="24">
    <location>
        <begin position="97"/>
        <end position="121"/>
    </location>
</feature>
<feature type="binding site" evidence="21">
    <location>
        <position position="99"/>
    </location>
    <ligand>
        <name>substrate</name>
    </ligand>
</feature>
<comment type="cofactor">
    <cofactor evidence="23">
        <name>Mg(2+)</name>
        <dbReference type="ChEBI" id="CHEBI:18420"/>
    </cofactor>
    <text evidence="23">Mn(2+), Zn(2+), Cd(2+) and Co(2+) support activity to lesser extents.</text>
</comment>
<evidence type="ECO:0000256" key="23">
    <source>
        <dbReference type="PIRSR" id="PIRSR600829-4"/>
    </source>
</evidence>
<keyword evidence="14 23" id="KW-0460">Magnesium</keyword>
<dbReference type="GO" id="GO:0004143">
    <property type="term" value="F:ATP-dependent diacylglycerol kinase activity"/>
    <property type="evidence" value="ECO:0007669"/>
    <property type="project" value="UniProtKB-EC"/>
</dbReference>
<evidence type="ECO:0000256" key="21">
    <source>
        <dbReference type="PIRSR" id="PIRSR600829-2"/>
    </source>
</evidence>
<dbReference type="EC" id="2.7.1.107" evidence="3 24"/>
<evidence type="ECO:0000313" key="25">
    <source>
        <dbReference type="EMBL" id="GGW88606.1"/>
    </source>
</evidence>
<evidence type="ECO:0000256" key="9">
    <source>
        <dbReference type="ARBA" id="ARBA00022692"/>
    </source>
</evidence>
<evidence type="ECO:0000256" key="16">
    <source>
        <dbReference type="ARBA" id="ARBA00023098"/>
    </source>
</evidence>
<keyword evidence="9 24" id="KW-0812">Transmembrane</keyword>
<keyword evidence="16 24" id="KW-0443">Lipid metabolism</keyword>
<feature type="binding site" evidence="23">
    <location>
        <position position="29"/>
    </location>
    <ligand>
        <name>a divalent metal cation</name>
        <dbReference type="ChEBI" id="CHEBI:60240"/>
    </ligand>
</feature>
<feature type="binding site" evidence="21">
    <location>
        <begin position="31"/>
        <end position="35"/>
    </location>
    <ligand>
        <name>substrate</name>
    </ligand>
</feature>
<dbReference type="GO" id="GO:0005524">
    <property type="term" value="F:ATP binding"/>
    <property type="evidence" value="ECO:0007669"/>
    <property type="project" value="UniProtKB-KW"/>
</dbReference>
<gene>
    <name evidence="25" type="ORF">GCM10007391_23410</name>
</gene>
<feature type="binding site" evidence="22">
    <location>
        <position position="29"/>
    </location>
    <ligand>
        <name>ATP</name>
        <dbReference type="ChEBI" id="CHEBI:30616"/>
    </ligand>
</feature>
<dbReference type="GO" id="GO:0006654">
    <property type="term" value="P:phosphatidic acid biosynthetic process"/>
    <property type="evidence" value="ECO:0007669"/>
    <property type="project" value="InterPro"/>
</dbReference>
<protein>
    <recommendedName>
        <fullName evidence="4 24">Diacylglycerol kinase</fullName>
        <ecNumber evidence="3 24">2.7.1.107</ecNumber>
    </recommendedName>
</protein>
<evidence type="ECO:0000313" key="26">
    <source>
        <dbReference type="Proteomes" id="UP000631300"/>
    </source>
</evidence>
<keyword evidence="19 24" id="KW-1208">Phospholipid metabolism</keyword>
<evidence type="ECO:0000256" key="10">
    <source>
        <dbReference type="ARBA" id="ARBA00022723"/>
    </source>
</evidence>
<reference evidence="25" key="2">
    <citation type="submission" date="2020-09" db="EMBL/GenBank/DDBJ databases">
        <authorList>
            <person name="Sun Q."/>
            <person name="Kim S."/>
        </authorList>
    </citation>
    <scope>NUCLEOTIDE SEQUENCE</scope>
    <source>
        <strain evidence="25">KCTC 22164</strain>
    </source>
</reference>
<keyword evidence="15 24" id="KW-1133">Transmembrane helix</keyword>
<sequence length="122" mass="13261">MRQKRTGLKRVGNATVNSINGLFAAFKSEAALRQEAVVFVGLMSLLLVIDISRTELLFLVFSLVLVFITELMNTAVEVLADRVSTETHALTGKCKDIASAAVFVSILLAVFTWITVLFGALN</sequence>
<evidence type="ECO:0000256" key="18">
    <source>
        <dbReference type="ARBA" id="ARBA00023209"/>
    </source>
</evidence>
<dbReference type="InterPro" id="IPR036945">
    <property type="entry name" value="DAGK_sf"/>
</dbReference>
<evidence type="ECO:0000256" key="22">
    <source>
        <dbReference type="PIRSR" id="PIRSR600829-3"/>
    </source>
</evidence>
<keyword evidence="5" id="KW-1003">Cell membrane</keyword>
<dbReference type="EMBL" id="BMXP01000005">
    <property type="protein sequence ID" value="GGW88606.1"/>
    <property type="molecule type" value="Genomic_DNA"/>
</dbReference>
<comment type="similarity">
    <text evidence="2 24">Belongs to the bacterial diacylglycerol kinase family.</text>
</comment>
<evidence type="ECO:0000256" key="12">
    <source>
        <dbReference type="ARBA" id="ARBA00022777"/>
    </source>
</evidence>
<evidence type="ECO:0000256" key="8">
    <source>
        <dbReference type="ARBA" id="ARBA00022679"/>
    </source>
</evidence>
<evidence type="ECO:0000256" key="11">
    <source>
        <dbReference type="ARBA" id="ARBA00022741"/>
    </source>
</evidence>
<feature type="binding site" evidence="21">
    <location>
        <position position="10"/>
    </location>
    <ligand>
        <name>substrate</name>
    </ligand>
</feature>
<dbReference type="Proteomes" id="UP000631300">
    <property type="component" value="Unassembled WGS sequence"/>
</dbReference>
<dbReference type="AlphaFoldDB" id="A0A918JLU8"/>
<keyword evidence="12 24" id="KW-0418">Kinase</keyword>
<feature type="binding site" evidence="23">
    <location>
        <position position="77"/>
    </location>
    <ligand>
        <name>a divalent metal cation</name>
        <dbReference type="ChEBI" id="CHEBI:60240"/>
    </ligand>
</feature>
<evidence type="ECO:0000256" key="14">
    <source>
        <dbReference type="ARBA" id="ARBA00022842"/>
    </source>
</evidence>
<comment type="function">
    <text evidence="24">Catalyzes the ATP-dependent phosphorylation of sn-l,2-diacylglycerol (DAG) to phosphatidic acid. Involved in the recycling of diacylglycerol produced as a by-product during membrane-derived oligosaccharide (MDO) biosynthesis.</text>
</comment>
<dbReference type="PANTHER" id="PTHR34299">
    <property type="entry name" value="DIACYLGLYCEROL KINASE"/>
    <property type="match status" value="1"/>
</dbReference>
<evidence type="ECO:0000256" key="24">
    <source>
        <dbReference type="RuleBase" id="RU363065"/>
    </source>
</evidence>
<evidence type="ECO:0000256" key="1">
    <source>
        <dbReference type="ARBA" id="ARBA00004429"/>
    </source>
</evidence>
<feature type="binding site" evidence="22">
    <location>
        <begin position="95"/>
        <end position="96"/>
    </location>
    <ligand>
        <name>ATP</name>
        <dbReference type="ChEBI" id="CHEBI:30616"/>
    </ligand>
</feature>
<keyword evidence="10 23" id="KW-0479">Metal-binding</keyword>
<dbReference type="Pfam" id="PF01219">
    <property type="entry name" value="DAGK_prokar"/>
    <property type="match status" value="1"/>
</dbReference>
<evidence type="ECO:0000256" key="2">
    <source>
        <dbReference type="ARBA" id="ARBA00005967"/>
    </source>
</evidence>
<evidence type="ECO:0000256" key="5">
    <source>
        <dbReference type="ARBA" id="ARBA00022475"/>
    </source>
</evidence>
<dbReference type="InterPro" id="IPR033718">
    <property type="entry name" value="DAGK_prok"/>
</dbReference>
<keyword evidence="18" id="KW-0594">Phospholipid biosynthesis</keyword>
<keyword evidence="13 22" id="KW-0067">ATP-binding</keyword>
<comment type="subcellular location">
    <subcellularLocation>
        <location evidence="1 24">Cell inner membrane</location>
        <topology evidence="1 24">Multi-pass membrane protein</topology>
    </subcellularLocation>
</comment>
<evidence type="ECO:0000256" key="20">
    <source>
        <dbReference type="PIRSR" id="PIRSR600829-1"/>
    </source>
</evidence>
<evidence type="ECO:0000256" key="3">
    <source>
        <dbReference type="ARBA" id="ARBA00012133"/>
    </source>
</evidence>
<feature type="binding site" evidence="22">
    <location>
        <position position="10"/>
    </location>
    <ligand>
        <name>ATP</name>
        <dbReference type="ChEBI" id="CHEBI:30616"/>
    </ligand>
</feature>
<comment type="caution">
    <text evidence="24">Lacks conserved residue(s) required for the propagation of feature annotation.</text>
</comment>
<evidence type="ECO:0000256" key="15">
    <source>
        <dbReference type="ARBA" id="ARBA00022989"/>
    </source>
</evidence>
<dbReference type="GO" id="GO:0046872">
    <property type="term" value="F:metal ion binding"/>
    <property type="evidence" value="ECO:0007669"/>
    <property type="project" value="UniProtKB-KW"/>
</dbReference>